<gene>
    <name evidence="9" type="ORF">ANCDUO_11363</name>
</gene>
<dbReference type="OrthoDB" id="5969272at2759"/>
<evidence type="ECO:0000256" key="3">
    <source>
        <dbReference type="ARBA" id="ARBA00022490"/>
    </source>
</evidence>
<dbReference type="AlphaFoldDB" id="A0A0C2D8D4"/>
<dbReference type="PROSITE" id="PS50835">
    <property type="entry name" value="IG_LIKE"/>
    <property type="match status" value="3"/>
</dbReference>
<dbReference type="Proteomes" id="UP000054047">
    <property type="component" value="Unassembled WGS sequence"/>
</dbReference>
<sequence>MPSKSVPPRFTIKLGDARAVEGQPLRLECKVEGSPLPELTWHKDGAQIMPSDRVQITMEPDGMARLVIPQCCMDDEGIYRVIATNPSGSAHDKGNATVKRAPRDAERGAAGPDEFDANKVPRLLEPLENVKVGLGNINEFILETKDKWTSFQVPEKQGFRLRCKFSGEKLAIKWFKDGERVFEYGRLKLIESEEGVCELVVESSSRQDAGCYRCVAENMYGSARTNCEVFVIQKERKPAADLDASLSQGKAPGFTIPLTIRRAKPGEKVTFECLPYGNPFPQIKWLKDGIELTASDKISFESLTDGTQRLHLTDVDFFSEGFFRCVATNEYGTASTKAELRIDVQKKRSSLRDEQMMDIDRLRLELANSHSVIL</sequence>
<dbReference type="InterPro" id="IPR036179">
    <property type="entry name" value="Ig-like_dom_sf"/>
</dbReference>
<dbReference type="PANTHER" id="PTHR47633:SF4">
    <property type="entry name" value="MYOPALLADIN ISOFORM X1"/>
    <property type="match status" value="1"/>
</dbReference>
<evidence type="ECO:0000259" key="8">
    <source>
        <dbReference type="PROSITE" id="PS50835"/>
    </source>
</evidence>
<dbReference type="FunFam" id="2.60.40.10:FF:000032">
    <property type="entry name" value="palladin isoform X1"/>
    <property type="match status" value="1"/>
</dbReference>
<keyword evidence="6" id="KW-0393">Immunoglobulin domain</keyword>
<accession>A0A0C2D8D4</accession>
<protein>
    <submittedName>
        <fullName evidence="9">Immunoglobulin I-set domain protein</fullName>
    </submittedName>
</protein>
<dbReference type="InterPro" id="IPR003598">
    <property type="entry name" value="Ig_sub2"/>
</dbReference>
<dbReference type="FunFam" id="2.60.40.10:FF:000107">
    <property type="entry name" value="Myosin, light chain kinase a"/>
    <property type="match status" value="1"/>
</dbReference>
<evidence type="ECO:0000256" key="2">
    <source>
        <dbReference type="ARBA" id="ARBA00006692"/>
    </source>
</evidence>
<dbReference type="InterPro" id="IPR013098">
    <property type="entry name" value="Ig_I-set"/>
</dbReference>
<dbReference type="Pfam" id="PF07679">
    <property type="entry name" value="I-set"/>
    <property type="match status" value="3"/>
</dbReference>
<name>A0A0C2D8D4_9BILA</name>
<feature type="domain" description="Ig-like" evidence="8">
    <location>
        <begin position="8"/>
        <end position="99"/>
    </location>
</feature>
<evidence type="ECO:0000256" key="5">
    <source>
        <dbReference type="ARBA" id="ARBA00023157"/>
    </source>
</evidence>
<evidence type="ECO:0000256" key="6">
    <source>
        <dbReference type="ARBA" id="ARBA00023319"/>
    </source>
</evidence>
<dbReference type="InterPro" id="IPR003599">
    <property type="entry name" value="Ig_sub"/>
</dbReference>
<dbReference type="CDD" id="cd00096">
    <property type="entry name" value="Ig"/>
    <property type="match status" value="1"/>
</dbReference>
<dbReference type="SMART" id="SM00408">
    <property type="entry name" value="IGc2"/>
    <property type="match status" value="3"/>
</dbReference>
<dbReference type="Gene3D" id="2.60.40.10">
    <property type="entry name" value="Immunoglobulins"/>
    <property type="match status" value="3"/>
</dbReference>
<keyword evidence="4" id="KW-0677">Repeat</keyword>
<dbReference type="EMBL" id="KN733132">
    <property type="protein sequence ID" value="KIH58432.1"/>
    <property type="molecule type" value="Genomic_DNA"/>
</dbReference>
<feature type="region of interest" description="Disordered" evidence="7">
    <location>
        <begin position="89"/>
        <end position="114"/>
    </location>
</feature>
<feature type="domain" description="Ig-like" evidence="8">
    <location>
        <begin position="121"/>
        <end position="230"/>
    </location>
</feature>
<evidence type="ECO:0000313" key="10">
    <source>
        <dbReference type="Proteomes" id="UP000054047"/>
    </source>
</evidence>
<feature type="domain" description="Ig-like" evidence="8">
    <location>
        <begin position="252"/>
        <end position="341"/>
    </location>
</feature>
<comment type="similarity">
    <text evidence="2">Belongs to the protein kinase superfamily. CAMK Ser/Thr protein kinase family.</text>
</comment>
<reference evidence="9 10" key="1">
    <citation type="submission" date="2013-12" db="EMBL/GenBank/DDBJ databases">
        <title>Draft genome of the parsitic nematode Ancylostoma duodenale.</title>
        <authorList>
            <person name="Mitreva M."/>
        </authorList>
    </citation>
    <scope>NUCLEOTIDE SEQUENCE [LARGE SCALE GENOMIC DNA]</scope>
    <source>
        <strain evidence="9 10">Zhejiang</strain>
    </source>
</reference>
<comment type="subcellular location">
    <subcellularLocation>
        <location evidence="1">Cytoplasm</location>
        <location evidence="1">Myofibril</location>
        <location evidence="1">Sarcomere</location>
        <location evidence="1">A band</location>
    </subcellularLocation>
</comment>
<dbReference type="InterPro" id="IPR013783">
    <property type="entry name" value="Ig-like_fold"/>
</dbReference>
<proteinExistence type="inferred from homology"/>
<evidence type="ECO:0000256" key="1">
    <source>
        <dbReference type="ARBA" id="ARBA00004161"/>
    </source>
</evidence>
<keyword evidence="5" id="KW-1015">Disulfide bond</keyword>
<dbReference type="PANTHER" id="PTHR47633">
    <property type="entry name" value="IMMUNOGLOBULIN"/>
    <property type="match status" value="1"/>
</dbReference>
<organism evidence="9 10">
    <name type="scientific">Ancylostoma duodenale</name>
    <dbReference type="NCBI Taxonomy" id="51022"/>
    <lineage>
        <taxon>Eukaryota</taxon>
        <taxon>Metazoa</taxon>
        <taxon>Ecdysozoa</taxon>
        <taxon>Nematoda</taxon>
        <taxon>Chromadorea</taxon>
        <taxon>Rhabditida</taxon>
        <taxon>Rhabditina</taxon>
        <taxon>Rhabditomorpha</taxon>
        <taxon>Strongyloidea</taxon>
        <taxon>Ancylostomatidae</taxon>
        <taxon>Ancylostomatinae</taxon>
        <taxon>Ancylostoma</taxon>
    </lineage>
</organism>
<evidence type="ECO:0000256" key="7">
    <source>
        <dbReference type="SAM" id="MobiDB-lite"/>
    </source>
</evidence>
<evidence type="ECO:0000313" key="9">
    <source>
        <dbReference type="EMBL" id="KIH58432.1"/>
    </source>
</evidence>
<dbReference type="SUPFAM" id="SSF48726">
    <property type="entry name" value="Immunoglobulin"/>
    <property type="match status" value="3"/>
</dbReference>
<dbReference type="GO" id="GO:0031672">
    <property type="term" value="C:A band"/>
    <property type="evidence" value="ECO:0007669"/>
    <property type="project" value="UniProtKB-SubCell"/>
</dbReference>
<evidence type="ECO:0000256" key="4">
    <source>
        <dbReference type="ARBA" id="ARBA00022737"/>
    </source>
</evidence>
<dbReference type="SMART" id="SM00409">
    <property type="entry name" value="IG"/>
    <property type="match status" value="3"/>
</dbReference>
<dbReference type="InterPro" id="IPR007110">
    <property type="entry name" value="Ig-like_dom"/>
</dbReference>
<dbReference type="FunFam" id="2.60.40.10:FF:000345">
    <property type="entry name" value="Muscle M-line assembly protein unc-89"/>
    <property type="match status" value="1"/>
</dbReference>
<keyword evidence="10" id="KW-1185">Reference proteome</keyword>
<keyword evidence="3" id="KW-0963">Cytoplasm</keyword>